<feature type="non-terminal residue" evidence="1">
    <location>
        <position position="1"/>
    </location>
</feature>
<evidence type="ECO:0000313" key="1">
    <source>
        <dbReference type="EMBL" id="TEB40745.1"/>
    </source>
</evidence>
<organism evidence="1 2">
    <name type="scientific">Flavobacterium circumlabens</name>
    <dbReference type="NCBI Taxonomy" id="2133765"/>
    <lineage>
        <taxon>Bacteria</taxon>
        <taxon>Pseudomonadati</taxon>
        <taxon>Bacteroidota</taxon>
        <taxon>Flavobacteriia</taxon>
        <taxon>Flavobacteriales</taxon>
        <taxon>Flavobacteriaceae</taxon>
        <taxon>Flavobacterium</taxon>
    </lineage>
</organism>
<proteinExistence type="predicted"/>
<accession>A0A4Y7U2U9</accession>
<feature type="non-terminal residue" evidence="1">
    <location>
        <position position="108"/>
    </location>
</feature>
<sequence length="108" mass="12507">ETIYYWNDVPMQQKEFQQKVYGILDETVFKLITNPYALNSLKWQDRRGILTQMSGELSNEEIASGNPEYEALVANLTQGKTMEDYSKQIKASVKKSKDDLKQIPTRID</sequence>
<dbReference type="AlphaFoldDB" id="A0A4Y7U2U9"/>
<dbReference type="EMBL" id="QWDN01000957">
    <property type="protein sequence ID" value="TEB40745.1"/>
    <property type="molecule type" value="Genomic_DNA"/>
</dbReference>
<reference evidence="1 2" key="1">
    <citation type="journal article" date="2018" name="Syst. Appl. Microbiol.">
        <title>Flavobacterium circumlabens sp. nov. and Flavobacterium cupreum sp. nov., two psychrotrophic species isolated from Antarctic environmental samples.</title>
        <authorList>
            <person name="Kralova S."/>
            <person name="Busse H.J."/>
            <person name="Svec P."/>
            <person name="Maslanova I."/>
            <person name="Stankova E."/>
            <person name="Bartak M."/>
            <person name="Sedlacek I."/>
        </authorList>
    </citation>
    <scope>NUCLEOTIDE SEQUENCE [LARGE SCALE GENOMIC DNA]</scope>
    <source>
        <strain evidence="1 2">CCM 8828</strain>
    </source>
</reference>
<dbReference type="Proteomes" id="UP000298340">
    <property type="component" value="Unassembled WGS sequence"/>
</dbReference>
<evidence type="ECO:0000313" key="2">
    <source>
        <dbReference type="Proteomes" id="UP000298340"/>
    </source>
</evidence>
<protein>
    <submittedName>
        <fullName evidence="1">Recombinase RecF</fullName>
    </submittedName>
</protein>
<comment type="caution">
    <text evidence="1">The sequence shown here is derived from an EMBL/GenBank/DDBJ whole genome shotgun (WGS) entry which is preliminary data.</text>
</comment>
<gene>
    <name evidence="1" type="ORF">D0809_29045</name>
</gene>
<dbReference type="RefSeq" id="WP_202978575.1">
    <property type="nucleotide sequence ID" value="NZ_QWDN01000957.1"/>
</dbReference>
<name>A0A4Y7U2U9_9FLAO</name>